<feature type="domain" description="Core-binding (CB)" evidence="5">
    <location>
        <begin position="1"/>
        <end position="74"/>
    </location>
</feature>
<reference evidence="6" key="1">
    <citation type="journal article" date="2014" name="Front. Microbiol.">
        <title>High frequency of phylogenetically diverse reductive dehalogenase-homologous genes in deep subseafloor sedimentary metagenomes.</title>
        <authorList>
            <person name="Kawai M."/>
            <person name="Futagami T."/>
            <person name="Toyoda A."/>
            <person name="Takaki Y."/>
            <person name="Nishi S."/>
            <person name="Hori S."/>
            <person name="Arai W."/>
            <person name="Tsubouchi T."/>
            <person name="Morono Y."/>
            <person name="Uchiyama I."/>
            <person name="Ito T."/>
            <person name="Fujiyama A."/>
            <person name="Inagaki F."/>
            <person name="Takami H."/>
        </authorList>
    </citation>
    <scope>NUCLEOTIDE SEQUENCE</scope>
    <source>
        <strain evidence="6">Expedition CK06-06</strain>
    </source>
</reference>
<dbReference type="InterPro" id="IPR013762">
    <property type="entry name" value="Integrase-like_cat_sf"/>
</dbReference>
<comment type="caution">
    <text evidence="6">The sequence shown here is derived from an EMBL/GenBank/DDBJ whole genome shotgun (WGS) entry which is preliminary data.</text>
</comment>
<accession>X1UTS7</accession>
<keyword evidence="2" id="KW-0238">DNA-binding</keyword>
<dbReference type="GO" id="GO:0003677">
    <property type="term" value="F:DNA binding"/>
    <property type="evidence" value="ECO:0007669"/>
    <property type="project" value="UniProtKB-KW"/>
</dbReference>
<gene>
    <name evidence="6" type="ORF">S12H4_37006</name>
</gene>
<feature type="domain" description="Tyr recombinase" evidence="4">
    <location>
        <begin position="95"/>
        <end position="268"/>
    </location>
</feature>
<dbReference type="CDD" id="cd01189">
    <property type="entry name" value="INT_ICEBs1_C_like"/>
    <property type="match status" value="1"/>
</dbReference>
<dbReference type="InterPro" id="IPR011010">
    <property type="entry name" value="DNA_brk_join_enz"/>
</dbReference>
<dbReference type="InterPro" id="IPR044068">
    <property type="entry name" value="CB"/>
</dbReference>
<dbReference type="PROSITE" id="PS51900">
    <property type="entry name" value="CB"/>
    <property type="match status" value="1"/>
</dbReference>
<organism evidence="6">
    <name type="scientific">marine sediment metagenome</name>
    <dbReference type="NCBI Taxonomy" id="412755"/>
    <lineage>
        <taxon>unclassified sequences</taxon>
        <taxon>metagenomes</taxon>
        <taxon>ecological metagenomes</taxon>
    </lineage>
</organism>
<dbReference type="InterPro" id="IPR010998">
    <property type="entry name" value="Integrase_recombinase_N"/>
</dbReference>
<feature type="non-terminal residue" evidence="6">
    <location>
        <position position="1"/>
    </location>
</feature>
<dbReference type="Gene3D" id="1.10.150.130">
    <property type="match status" value="1"/>
</dbReference>
<keyword evidence="1" id="KW-0229">DNA integration</keyword>
<dbReference type="InterPro" id="IPR004107">
    <property type="entry name" value="Integrase_SAM-like_N"/>
</dbReference>
<protein>
    <recommendedName>
        <fullName evidence="7">Tyr recombinase domain-containing protein</fullName>
    </recommendedName>
</protein>
<evidence type="ECO:0000259" key="4">
    <source>
        <dbReference type="PROSITE" id="PS51898"/>
    </source>
</evidence>
<feature type="non-terminal residue" evidence="6">
    <location>
        <position position="268"/>
    </location>
</feature>
<dbReference type="EMBL" id="BARW01022114">
    <property type="protein sequence ID" value="GAI95749.1"/>
    <property type="molecule type" value="Genomic_DNA"/>
</dbReference>
<dbReference type="Pfam" id="PF14659">
    <property type="entry name" value="Phage_int_SAM_3"/>
    <property type="match status" value="1"/>
</dbReference>
<dbReference type="PANTHER" id="PTHR30349">
    <property type="entry name" value="PHAGE INTEGRASE-RELATED"/>
    <property type="match status" value="1"/>
</dbReference>
<dbReference type="PANTHER" id="PTHR30349:SF91">
    <property type="entry name" value="INTA PROTEIN"/>
    <property type="match status" value="1"/>
</dbReference>
<dbReference type="InterPro" id="IPR002104">
    <property type="entry name" value="Integrase_catalytic"/>
</dbReference>
<evidence type="ECO:0000259" key="5">
    <source>
        <dbReference type="PROSITE" id="PS51900"/>
    </source>
</evidence>
<keyword evidence="3" id="KW-0233">DNA recombination</keyword>
<evidence type="ECO:0000313" key="6">
    <source>
        <dbReference type="EMBL" id="GAI95749.1"/>
    </source>
</evidence>
<dbReference type="PROSITE" id="PS51898">
    <property type="entry name" value="TYR_RECOMBINASE"/>
    <property type="match status" value="1"/>
</dbReference>
<dbReference type="Gene3D" id="1.10.443.10">
    <property type="entry name" value="Intergrase catalytic core"/>
    <property type="match status" value="1"/>
</dbReference>
<name>X1UTS7_9ZZZZ</name>
<dbReference type="AlphaFoldDB" id="X1UTS7"/>
<proteinExistence type="predicted"/>
<evidence type="ECO:0000256" key="2">
    <source>
        <dbReference type="ARBA" id="ARBA00023125"/>
    </source>
</evidence>
<evidence type="ECO:0008006" key="7">
    <source>
        <dbReference type="Google" id="ProtNLM"/>
    </source>
</evidence>
<evidence type="ECO:0000256" key="1">
    <source>
        <dbReference type="ARBA" id="ARBA00022908"/>
    </source>
</evidence>
<dbReference type="GO" id="GO:0015074">
    <property type="term" value="P:DNA integration"/>
    <property type="evidence" value="ECO:0007669"/>
    <property type="project" value="UniProtKB-KW"/>
</dbReference>
<dbReference type="SUPFAM" id="SSF56349">
    <property type="entry name" value="DNA breaking-rejoining enzymes"/>
    <property type="match status" value="1"/>
</dbReference>
<dbReference type="Pfam" id="PF00589">
    <property type="entry name" value="Phage_integrase"/>
    <property type="match status" value="1"/>
</dbReference>
<dbReference type="GO" id="GO:0006310">
    <property type="term" value="P:DNA recombination"/>
    <property type="evidence" value="ECO:0007669"/>
    <property type="project" value="UniProtKB-KW"/>
</dbReference>
<evidence type="ECO:0000256" key="3">
    <source>
        <dbReference type="ARBA" id="ARBA00023172"/>
    </source>
</evidence>
<sequence length="268" mass="30391">NTTDRTQESYTSIVERHLIPSLGKVTLTDLQPMHIQSYYAEKLNRGRADGKGGLSARSIVYHHRILSNSLDYAVKMGVVVRNVVKLVQPPRVAKVTMNTLSPEEVTRFLDVARETDYYVYFATLLYTGLRRGELLALRWRNLDLESATLTVVETAYKLGNGNYVIKEPKTPQSRRSVTLPPSLVELFKVYRADQELLRIQLGVSLNADDFVFIRPDGSPVNPNAVTLAFRRIINKAMLRSIRIHDLRHTHATLMLKAGVHPKVVSERL</sequence>
<dbReference type="InterPro" id="IPR050090">
    <property type="entry name" value="Tyrosine_recombinase_XerCD"/>
</dbReference>